<keyword evidence="6" id="KW-0040">ANK repeat</keyword>
<evidence type="ECO:0000256" key="2">
    <source>
        <dbReference type="ARBA" id="ARBA00004496"/>
    </source>
</evidence>
<gene>
    <name evidence="10" type="ORF">PSALAMII_LOCUS1874</name>
</gene>
<keyword evidence="7" id="KW-0274">FAD</keyword>
<dbReference type="Pfam" id="PF00732">
    <property type="entry name" value="GMC_oxred_N"/>
    <property type="match status" value="1"/>
</dbReference>
<keyword evidence="4" id="KW-0963">Cytoplasm</keyword>
<dbReference type="SUPFAM" id="SSF48403">
    <property type="entry name" value="Ankyrin repeat"/>
    <property type="match status" value="1"/>
</dbReference>
<dbReference type="GO" id="GO:0016614">
    <property type="term" value="F:oxidoreductase activity, acting on CH-OH group of donors"/>
    <property type="evidence" value="ECO:0007669"/>
    <property type="project" value="InterPro"/>
</dbReference>
<dbReference type="PANTHER" id="PTHR11552:SF210">
    <property type="entry name" value="GLUCOSE-METHANOL-CHOLINE OXIDOREDUCTASE N-TERMINAL DOMAIN-CONTAINING PROTEIN-RELATED"/>
    <property type="match status" value="1"/>
</dbReference>
<dbReference type="EMBL" id="CAJVPA010000077">
    <property type="protein sequence ID" value="CAG8299590.1"/>
    <property type="molecule type" value="Genomic_DNA"/>
</dbReference>
<feature type="repeat" description="ANK" evidence="6">
    <location>
        <begin position="957"/>
        <end position="989"/>
    </location>
</feature>
<dbReference type="InterPro" id="IPR036770">
    <property type="entry name" value="Ankyrin_rpt-contain_sf"/>
</dbReference>
<dbReference type="Gene3D" id="3.50.50.60">
    <property type="entry name" value="FAD/NAD(P)-binding domain"/>
    <property type="match status" value="1"/>
</dbReference>
<dbReference type="PROSITE" id="PS00624">
    <property type="entry name" value="GMC_OXRED_2"/>
    <property type="match status" value="1"/>
</dbReference>
<dbReference type="Gene3D" id="1.25.40.20">
    <property type="entry name" value="Ankyrin repeat-containing domain"/>
    <property type="match status" value="2"/>
</dbReference>
<dbReference type="InterPro" id="IPR036188">
    <property type="entry name" value="FAD/NAD-bd_sf"/>
</dbReference>
<evidence type="ECO:0000313" key="10">
    <source>
        <dbReference type="EMBL" id="CAG8299590.1"/>
    </source>
</evidence>
<feature type="repeat" description="ANK" evidence="6">
    <location>
        <begin position="1057"/>
        <end position="1089"/>
    </location>
</feature>
<dbReference type="InterPro" id="IPR002110">
    <property type="entry name" value="Ankyrin_rpt"/>
</dbReference>
<reference evidence="10" key="1">
    <citation type="submission" date="2021-07" db="EMBL/GenBank/DDBJ databases">
        <authorList>
            <person name="Branca A.L. A."/>
        </authorList>
    </citation>
    <scope>NUCLEOTIDE SEQUENCE</scope>
</reference>
<evidence type="ECO:0000256" key="1">
    <source>
        <dbReference type="ARBA" id="ARBA00004191"/>
    </source>
</evidence>
<sequence>MDEYDYVIIGAGIGGLVLANRLSEDESVKVLLIEAGANRMGDPRIDTPGFLGTQYGDPDFDWDYMTVPQEHAKNRQIGQPRGRVVGGSSAMNFSVAMYPTESNFEAWKALGNEGWGSEDMAPYLRKFHSYTAPSEATAELLDTARYMKRDNQGCDGPVPISLPDVYGPFNKAWDETFAKLGWQTDADPIKGRKLGAFTSPLTVDSKTGKRGYAASYYSPEVAARPNLRLLPETMVEKIEFRQEDGELVATGVMVKTGDESYQIAAKNEVLLCGGSLNSPQVLELSGVGDATLLKSHGIPVLLDNPGVGENLQDHALTTISFEVADGQISGDIMRDPNVVQAVIKLYQETNGGPLAGMPLSTAYLPFVDGDGLVPREEVETLLAKHLDNAGTPSNLRLQYDQIRRMILDPEVSSSHFLFLPAQLHMHPGKTTLTDVLAKTLPENYVSLLMLHSHPFSRGSVHISSNRSEVKPTYDPKLLSHPLDLEMMARQMQFAERIVETEPFSTLLKPGKSMPEITRDMCDLDQVKEVVKDRLFTCFHPAGSCAMLPRDQGGVVDSKLKVYGTKNLRVVDASVLPLEPSGNIQSAVYAVAERAADLIKDDQAESRPQLNTFRASDMAELVGTVAAVLQLAQTVASTALQVHDFFSVIQNAPREIRTISRDVHAFYMLVNNLATSLLSPSVVAAVESDAEIEMALKTLLDPMKNCRAVLTRMKDKLSPHLKADVSAVQASGQDSESGNPISVERLRMRSGNVSWYFRRREVFATAIELERTKATFGATMGSITMLLALKGASSKDDKKAKNYKHKFNEDAGSALNVYANSVFGDNEPANKSMESFTTKVNKPTTAVLADPALAEELKIGIKSKSKFVMEALLQQIHVDVRDQAGRTALSHSAEIGNFEITELLLKEGALVSTRQYSLSISHRDSGKSPIHWAAMKGHKHIVELLLQYGANPNARTTSGRTPAQEAAAASHNELLVFLLSKNADINTQAYSDGWSPLHEVIYLNNIEMVELLVDHGAHLNARLTSSKTPLHMAVVQRNIRVMEILLKAGADPDLPMNEDITPLHLAAAAGWIPGVEILVQNGAEINARDSLTLETPLHKAARNRGLYAIERLLALGANESAFNCDGQNYEDILNCAQVNPKHWAVDSSRGAYLMSLHWGTIN</sequence>
<dbReference type="Gene3D" id="3.30.560.10">
    <property type="entry name" value="Glucose Oxidase, domain 3"/>
    <property type="match status" value="1"/>
</dbReference>
<comment type="caution">
    <text evidence="10">The sequence shown here is derived from an EMBL/GenBank/DDBJ whole genome shotgun (WGS) entry which is preliminary data.</text>
</comment>
<feature type="domain" description="Glucose-methanol-choline oxidoreductase N-terminal" evidence="9">
    <location>
        <begin position="274"/>
        <end position="288"/>
    </location>
</feature>
<dbReference type="GO" id="GO:0005737">
    <property type="term" value="C:cytoplasm"/>
    <property type="evidence" value="ECO:0007669"/>
    <property type="project" value="UniProtKB-SubCell"/>
</dbReference>
<comment type="subcellular location">
    <subcellularLocation>
        <location evidence="2">Cytoplasm</location>
    </subcellularLocation>
    <subcellularLocation>
        <location evidence="1">Secreted</location>
        <location evidence="1">Cell wall</location>
    </subcellularLocation>
</comment>
<dbReference type="SMART" id="SM00248">
    <property type="entry name" value="ANK"/>
    <property type="match status" value="7"/>
</dbReference>
<keyword evidence="5" id="KW-0134">Cell wall</keyword>
<protein>
    <recommendedName>
        <fullName evidence="8 9">Glucose-methanol-choline oxidoreductase N-terminal domain-containing protein</fullName>
    </recommendedName>
</protein>
<dbReference type="GO" id="GO:0050660">
    <property type="term" value="F:flavin adenine dinucleotide binding"/>
    <property type="evidence" value="ECO:0007669"/>
    <property type="project" value="InterPro"/>
</dbReference>
<proteinExistence type="inferred from homology"/>
<comment type="similarity">
    <text evidence="3 7">Belongs to the GMC oxidoreductase family.</text>
</comment>
<dbReference type="PANTHER" id="PTHR11552">
    <property type="entry name" value="GLUCOSE-METHANOL-CHOLINE GMC OXIDOREDUCTASE"/>
    <property type="match status" value="1"/>
</dbReference>
<dbReference type="PROSITE" id="PS00623">
    <property type="entry name" value="GMC_OXRED_1"/>
    <property type="match status" value="1"/>
</dbReference>
<keyword evidence="5" id="KW-0964">Secreted</keyword>
<dbReference type="InterPro" id="IPR000172">
    <property type="entry name" value="GMC_OxRdtase_N"/>
</dbReference>
<accession>A0A9W4IL04</accession>
<organism evidence="10 11">
    <name type="scientific">Penicillium salamii</name>
    <dbReference type="NCBI Taxonomy" id="1612424"/>
    <lineage>
        <taxon>Eukaryota</taxon>
        <taxon>Fungi</taxon>
        <taxon>Dikarya</taxon>
        <taxon>Ascomycota</taxon>
        <taxon>Pezizomycotina</taxon>
        <taxon>Eurotiomycetes</taxon>
        <taxon>Eurotiomycetidae</taxon>
        <taxon>Eurotiales</taxon>
        <taxon>Aspergillaceae</taxon>
        <taxon>Penicillium</taxon>
    </lineage>
</organism>
<dbReference type="OrthoDB" id="269227at2759"/>
<evidence type="ECO:0000256" key="4">
    <source>
        <dbReference type="ARBA" id="ARBA00022490"/>
    </source>
</evidence>
<evidence type="ECO:0000256" key="6">
    <source>
        <dbReference type="PROSITE-ProRule" id="PRU00023"/>
    </source>
</evidence>
<feature type="repeat" description="ANK" evidence="6">
    <location>
        <begin position="1024"/>
        <end position="1056"/>
    </location>
</feature>
<dbReference type="PRINTS" id="PR01415">
    <property type="entry name" value="ANKYRIN"/>
</dbReference>
<feature type="repeat" description="ANK" evidence="6">
    <location>
        <begin position="991"/>
        <end position="1023"/>
    </location>
</feature>
<evidence type="ECO:0000259" key="9">
    <source>
        <dbReference type="PROSITE" id="PS00624"/>
    </source>
</evidence>
<evidence type="ECO:0000313" key="11">
    <source>
        <dbReference type="Proteomes" id="UP001152646"/>
    </source>
</evidence>
<dbReference type="PROSITE" id="PS50088">
    <property type="entry name" value="ANK_REPEAT"/>
    <property type="match status" value="7"/>
</dbReference>
<keyword evidence="7" id="KW-0285">Flavoprotein</keyword>
<dbReference type="InterPro" id="IPR007867">
    <property type="entry name" value="GMC_OxRtase_C"/>
</dbReference>
<dbReference type="SUPFAM" id="SSF51905">
    <property type="entry name" value="FAD/NAD(P)-binding domain"/>
    <property type="match status" value="1"/>
</dbReference>
<dbReference type="Proteomes" id="UP001152646">
    <property type="component" value="Unassembled WGS sequence"/>
</dbReference>
<evidence type="ECO:0000256" key="7">
    <source>
        <dbReference type="RuleBase" id="RU003968"/>
    </source>
</evidence>
<dbReference type="Pfam" id="PF12796">
    <property type="entry name" value="Ank_2"/>
    <property type="match status" value="2"/>
</dbReference>
<dbReference type="InterPro" id="IPR012132">
    <property type="entry name" value="GMC_OxRdtase"/>
</dbReference>
<dbReference type="SUPFAM" id="SSF54373">
    <property type="entry name" value="FAD-linked reductases, C-terminal domain"/>
    <property type="match status" value="1"/>
</dbReference>
<evidence type="ECO:0000256" key="5">
    <source>
        <dbReference type="ARBA" id="ARBA00022512"/>
    </source>
</evidence>
<name>A0A9W4IL04_9EURO</name>
<dbReference type="AlphaFoldDB" id="A0A9W4IL04"/>
<feature type="domain" description="Glucose-methanol-choline oxidoreductase N-terminal" evidence="8">
    <location>
        <begin position="82"/>
        <end position="105"/>
    </location>
</feature>
<evidence type="ECO:0000259" key="8">
    <source>
        <dbReference type="PROSITE" id="PS00623"/>
    </source>
</evidence>
<evidence type="ECO:0000256" key="3">
    <source>
        <dbReference type="ARBA" id="ARBA00010790"/>
    </source>
</evidence>
<feature type="repeat" description="ANK" evidence="6">
    <location>
        <begin position="883"/>
        <end position="915"/>
    </location>
</feature>
<dbReference type="Pfam" id="PF05199">
    <property type="entry name" value="GMC_oxred_C"/>
    <property type="match status" value="1"/>
</dbReference>
<feature type="repeat" description="ANK" evidence="6">
    <location>
        <begin position="924"/>
        <end position="956"/>
    </location>
</feature>
<dbReference type="Pfam" id="PF13637">
    <property type="entry name" value="Ank_4"/>
    <property type="match status" value="1"/>
</dbReference>
<dbReference type="PROSITE" id="PS50297">
    <property type="entry name" value="ANK_REP_REGION"/>
    <property type="match status" value="6"/>
</dbReference>
<feature type="repeat" description="ANK" evidence="6">
    <location>
        <begin position="1091"/>
        <end position="1123"/>
    </location>
</feature>